<dbReference type="EMBL" id="LAZR01018418">
    <property type="protein sequence ID" value="KKL96496.1"/>
    <property type="molecule type" value="Genomic_DNA"/>
</dbReference>
<proteinExistence type="predicted"/>
<protein>
    <submittedName>
        <fullName evidence="1">Uncharacterized protein</fullName>
    </submittedName>
</protein>
<organism evidence="1">
    <name type="scientific">marine sediment metagenome</name>
    <dbReference type="NCBI Taxonomy" id="412755"/>
    <lineage>
        <taxon>unclassified sequences</taxon>
        <taxon>metagenomes</taxon>
        <taxon>ecological metagenomes</taxon>
    </lineage>
</organism>
<name>A0A0F9H0N1_9ZZZZ</name>
<dbReference type="AlphaFoldDB" id="A0A0F9H0N1"/>
<reference evidence="1" key="1">
    <citation type="journal article" date="2015" name="Nature">
        <title>Complex archaea that bridge the gap between prokaryotes and eukaryotes.</title>
        <authorList>
            <person name="Spang A."/>
            <person name="Saw J.H."/>
            <person name="Jorgensen S.L."/>
            <person name="Zaremba-Niedzwiedzka K."/>
            <person name="Martijn J."/>
            <person name="Lind A.E."/>
            <person name="van Eijk R."/>
            <person name="Schleper C."/>
            <person name="Guy L."/>
            <person name="Ettema T.J."/>
        </authorList>
    </citation>
    <scope>NUCLEOTIDE SEQUENCE</scope>
</reference>
<gene>
    <name evidence="1" type="ORF">LCGC14_1843950</name>
</gene>
<sequence>MDEGSLLLQHPLVWWLCPVCDWAISGVERECVLSILSNAECRGCGCRNLSEYGPVAKPIYWMKEIKNES</sequence>
<evidence type="ECO:0000313" key="1">
    <source>
        <dbReference type="EMBL" id="KKL96496.1"/>
    </source>
</evidence>
<comment type="caution">
    <text evidence="1">The sequence shown here is derived from an EMBL/GenBank/DDBJ whole genome shotgun (WGS) entry which is preliminary data.</text>
</comment>
<accession>A0A0F9H0N1</accession>